<dbReference type="Proteomes" id="UP001358417">
    <property type="component" value="Unassembled WGS sequence"/>
</dbReference>
<dbReference type="GO" id="GO:0016491">
    <property type="term" value="F:oxidoreductase activity"/>
    <property type="evidence" value="ECO:0007669"/>
    <property type="project" value="UniProtKB-KW"/>
</dbReference>
<evidence type="ECO:0008006" key="6">
    <source>
        <dbReference type="Google" id="ProtNLM"/>
    </source>
</evidence>
<dbReference type="RefSeq" id="XP_064706873.1">
    <property type="nucleotide sequence ID" value="XM_064845328.1"/>
</dbReference>
<dbReference type="SUPFAM" id="SSF51735">
    <property type="entry name" value="NAD(P)-binding Rossmann-fold domains"/>
    <property type="match status" value="1"/>
</dbReference>
<evidence type="ECO:0000256" key="2">
    <source>
        <dbReference type="ARBA" id="ARBA00022857"/>
    </source>
</evidence>
<dbReference type="InterPro" id="IPR020904">
    <property type="entry name" value="Sc_DH/Rdtase_CS"/>
</dbReference>
<comment type="similarity">
    <text evidence="1">Belongs to the short-chain dehydrogenases/reductases (SDR) family.</text>
</comment>
<protein>
    <recommendedName>
        <fullName evidence="6">3-hydroxyacyl-CoA dehydrogenase</fullName>
    </recommendedName>
</protein>
<dbReference type="PROSITE" id="PS00061">
    <property type="entry name" value="ADH_SHORT"/>
    <property type="match status" value="1"/>
</dbReference>
<keyword evidence="5" id="KW-1185">Reference proteome</keyword>
<dbReference type="Pfam" id="PF00106">
    <property type="entry name" value="adh_short"/>
    <property type="match status" value="1"/>
</dbReference>
<gene>
    <name evidence="4" type="ORF">LTR84_001709</name>
</gene>
<dbReference type="PRINTS" id="PR00081">
    <property type="entry name" value="GDHRDH"/>
</dbReference>
<accession>A0AAV9NB86</accession>
<name>A0AAV9NB86_9EURO</name>
<evidence type="ECO:0000313" key="5">
    <source>
        <dbReference type="Proteomes" id="UP001358417"/>
    </source>
</evidence>
<reference evidence="4 5" key="1">
    <citation type="submission" date="2023-08" db="EMBL/GenBank/DDBJ databases">
        <title>Black Yeasts Isolated from many extreme environments.</title>
        <authorList>
            <person name="Coleine C."/>
            <person name="Stajich J.E."/>
            <person name="Selbmann L."/>
        </authorList>
    </citation>
    <scope>NUCLEOTIDE SEQUENCE [LARGE SCALE GENOMIC DNA]</scope>
    <source>
        <strain evidence="4 5">CCFEE 5792</strain>
    </source>
</reference>
<comment type="caution">
    <text evidence="4">The sequence shown here is derived from an EMBL/GenBank/DDBJ whole genome shotgun (WGS) entry which is preliminary data.</text>
</comment>
<evidence type="ECO:0000313" key="4">
    <source>
        <dbReference type="EMBL" id="KAK5053748.1"/>
    </source>
</evidence>
<evidence type="ECO:0000256" key="3">
    <source>
        <dbReference type="ARBA" id="ARBA00023002"/>
    </source>
</evidence>
<dbReference type="GeneID" id="89969925"/>
<dbReference type="InterPro" id="IPR036291">
    <property type="entry name" value="NAD(P)-bd_dom_sf"/>
</dbReference>
<keyword evidence="2" id="KW-0521">NADP</keyword>
<dbReference type="PANTHER" id="PTHR43180:SF86">
    <property type="entry name" value="DEHYDROGENASE, PUTATIVE (AFU_ORTHOLOGUE AFUA_3G00290)-RELATED"/>
    <property type="match status" value="1"/>
</dbReference>
<dbReference type="Gene3D" id="3.40.50.720">
    <property type="entry name" value="NAD(P)-binding Rossmann-like Domain"/>
    <property type="match status" value="1"/>
</dbReference>
<dbReference type="AlphaFoldDB" id="A0AAV9NB86"/>
<keyword evidence="3" id="KW-0560">Oxidoreductase</keyword>
<proteinExistence type="inferred from homology"/>
<dbReference type="InterPro" id="IPR002347">
    <property type="entry name" value="SDR_fam"/>
</dbReference>
<organism evidence="4 5">
    <name type="scientific">Exophiala bonariae</name>
    <dbReference type="NCBI Taxonomy" id="1690606"/>
    <lineage>
        <taxon>Eukaryota</taxon>
        <taxon>Fungi</taxon>
        <taxon>Dikarya</taxon>
        <taxon>Ascomycota</taxon>
        <taxon>Pezizomycotina</taxon>
        <taxon>Eurotiomycetes</taxon>
        <taxon>Chaetothyriomycetidae</taxon>
        <taxon>Chaetothyriales</taxon>
        <taxon>Herpotrichiellaceae</taxon>
        <taxon>Exophiala</taxon>
    </lineage>
</organism>
<dbReference type="EMBL" id="JAVRRD010000011">
    <property type="protein sequence ID" value="KAK5053748.1"/>
    <property type="molecule type" value="Genomic_DNA"/>
</dbReference>
<dbReference type="PANTHER" id="PTHR43180">
    <property type="entry name" value="3-OXOACYL-(ACYL-CARRIER-PROTEIN) REDUCTASE (AFU_ORTHOLOGUE AFUA_6G11210)"/>
    <property type="match status" value="1"/>
</dbReference>
<evidence type="ECO:0000256" key="1">
    <source>
        <dbReference type="ARBA" id="ARBA00006484"/>
    </source>
</evidence>
<sequence length="315" mass="33740">MAEVKVDQAVLDSVKGKVVVLAGGAQGIGAATVSQLYTSGAHVFFGDWDDVKGSRVVEELRASSTSNNGTVTNLKVNITDYQSLLSLFDAAYKKHGQIDMAICCAAVTERTGYWEPNKLNLESVRETPKGITEVIDINLNGSMYFARIAVAYLKENHDITGTKAGPKSINSPKCITLVSSVAGFTEAPGLFAYSSAKHGVLGLMRALRAYVAPLYGLRANAICPWATDTQLLSGILGMWQDKKMPLNTPADVAKYIIQVTAEPQTHGKALFVTGGNAVDIEQGLAETQPQWLGEKNSREFNIGQEILGLGTGWGN</sequence>